<evidence type="ECO:0000313" key="2">
    <source>
        <dbReference type="Proteomes" id="UP001073122"/>
    </source>
</evidence>
<proteinExistence type="predicted"/>
<keyword evidence="2" id="KW-1185">Reference proteome</keyword>
<dbReference type="EMBL" id="JAOVZW010000013">
    <property type="protein sequence ID" value="MCX8524604.1"/>
    <property type="molecule type" value="Genomic_DNA"/>
</dbReference>
<accession>A0ABT3XU30</accession>
<organism evidence="1 2">
    <name type="scientific">Chryseobacterium formosus</name>
    <dbReference type="NCBI Taxonomy" id="1537363"/>
    <lineage>
        <taxon>Bacteria</taxon>
        <taxon>Pseudomonadati</taxon>
        <taxon>Bacteroidota</taxon>
        <taxon>Flavobacteriia</taxon>
        <taxon>Flavobacteriales</taxon>
        <taxon>Weeksellaceae</taxon>
        <taxon>Chryseobacterium group</taxon>
        <taxon>Chryseobacterium</taxon>
    </lineage>
</organism>
<dbReference type="RefSeq" id="WP_267265892.1">
    <property type="nucleotide sequence ID" value="NZ_JAOVZW010000013.1"/>
</dbReference>
<gene>
    <name evidence="1" type="ORF">OF897_11835</name>
</gene>
<dbReference type="Proteomes" id="UP001073122">
    <property type="component" value="Unassembled WGS sequence"/>
</dbReference>
<evidence type="ECO:0000313" key="1">
    <source>
        <dbReference type="EMBL" id="MCX8524604.1"/>
    </source>
</evidence>
<reference evidence="1" key="1">
    <citation type="submission" date="2022-10" db="EMBL/GenBank/DDBJ databases">
        <title>Chryseobacterium sp. nov., a novel bacterial species.</title>
        <authorList>
            <person name="Cao Y."/>
        </authorList>
    </citation>
    <scope>NUCLEOTIDE SEQUENCE</scope>
    <source>
        <strain evidence="1">CCTCC AB2015118</strain>
    </source>
</reference>
<comment type="caution">
    <text evidence="1">The sequence shown here is derived from an EMBL/GenBank/DDBJ whole genome shotgun (WGS) entry which is preliminary data.</text>
</comment>
<sequence>MHKENWYYDQLEIKKETQEEEFSTIEYKDDILTQYENGYNRTD</sequence>
<name>A0ABT3XU30_9FLAO</name>
<protein>
    <submittedName>
        <fullName evidence="1">Uncharacterized protein</fullName>
    </submittedName>
</protein>